<dbReference type="AlphaFoldDB" id="X7FA55"/>
<proteinExistence type="inferred from homology"/>
<protein>
    <submittedName>
        <fullName evidence="8">Flagellar biosynthesis protein FliR</fullName>
    </submittedName>
</protein>
<dbReference type="InterPro" id="IPR002010">
    <property type="entry name" value="T3SS_IM_R"/>
</dbReference>
<dbReference type="eggNOG" id="COG1684">
    <property type="taxonomic scope" value="Bacteria"/>
</dbReference>
<evidence type="ECO:0000256" key="1">
    <source>
        <dbReference type="ARBA" id="ARBA00004651"/>
    </source>
</evidence>
<comment type="similarity">
    <text evidence="2">Belongs to the FliR/MopE/SpaR family.</text>
</comment>
<comment type="subcellular location">
    <subcellularLocation>
        <location evidence="1">Cell membrane</location>
        <topology evidence="1">Multi-pass membrane protein</topology>
    </subcellularLocation>
</comment>
<keyword evidence="5 7" id="KW-1133">Transmembrane helix</keyword>
<dbReference type="EMBL" id="JAME01000008">
    <property type="protein sequence ID" value="ETX29685.1"/>
    <property type="molecule type" value="Genomic_DNA"/>
</dbReference>
<dbReference type="Pfam" id="PF01311">
    <property type="entry name" value="Bac_export_1"/>
    <property type="match status" value="1"/>
</dbReference>
<feature type="transmembrane region" description="Helical" evidence="7">
    <location>
        <begin position="14"/>
        <end position="34"/>
    </location>
</feature>
<dbReference type="PANTHER" id="PTHR30065:SF1">
    <property type="entry name" value="SURFACE PRESENTATION OF ANTIGENS PROTEIN SPAR"/>
    <property type="match status" value="1"/>
</dbReference>
<dbReference type="RefSeq" id="WP_043768508.1">
    <property type="nucleotide sequence ID" value="NZ_JAME01000008.1"/>
</dbReference>
<feature type="transmembrane region" description="Helical" evidence="7">
    <location>
        <begin position="127"/>
        <end position="153"/>
    </location>
</feature>
<dbReference type="PANTHER" id="PTHR30065">
    <property type="entry name" value="FLAGELLAR BIOSYNTHETIC PROTEIN FLIR"/>
    <property type="match status" value="1"/>
</dbReference>
<evidence type="ECO:0000256" key="6">
    <source>
        <dbReference type="ARBA" id="ARBA00023136"/>
    </source>
</evidence>
<keyword evidence="9" id="KW-1185">Reference proteome</keyword>
<feature type="transmembrane region" description="Helical" evidence="7">
    <location>
        <begin position="84"/>
        <end position="106"/>
    </location>
</feature>
<evidence type="ECO:0000256" key="7">
    <source>
        <dbReference type="SAM" id="Phobius"/>
    </source>
</evidence>
<evidence type="ECO:0000313" key="9">
    <source>
        <dbReference type="Proteomes" id="UP000023430"/>
    </source>
</evidence>
<evidence type="ECO:0000256" key="2">
    <source>
        <dbReference type="ARBA" id="ARBA00009772"/>
    </source>
</evidence>
<feature type="transmembrane region" description="Helical" evidence="7">
    <location>
        <begin position="213"/>
        <end position="239"/>
    </location>
</feature>
<evidence type="ECO:0000256" key="3">
    <source>
        <dbReference type="ARBA" id="ARBA00022475"/>
    </source>
</evidence>
<keyword evidence="8" id="KW-0282">Flagellum</keyword>
<dbReference type="GO" id="GO:0005886">
    <property type="term" value="C:plasma membrane"/>
    <property type="evidence" value="ECO:0007669"/>
    <property type="project" value="UniProtKB-SubCell"/>
</dbReference>
<dbReference type="STRING" id="1449351.RISW2_22645"/>
<dbReference type="PRINTS" id="PR00953">
    <property type="entry name" value="TYPE3IMRPROT"/>
</dbReference>
<keyword evidence="8" id="KW-0969">Cilium</keyword>
<keyword evidence="3" id="KW-1003">Cell membrane</keyword>
<comment type="caution">
    <text evidence="8">The sequence shown here is derived from an EMBL/GenBank/DDBJ whole genome shotgun (WGS) entry which is preliminary data.</text>
</comment>
<evidence type="ECO:0000256" key="5">
    <source>
        <dbReference type="ARBA" id="ARBA00022989"/>
    </source>
</evidence>
<dbReference type="OrthoDB" id="9779817at2"/>
<evidence type="ECO:0000256" key="4">
    <source>
        <dbReference type="ARBA" id="ARBA00022692"/>
    </source>
</evidence>
<reference evidence="8 9" key="1">
    <citation type="submission" date="2014-01" db="EMBL/GenBank/DDBJ databases">
        <title>Roseivivax isoporae LMG 25204 Genome Sequencing.</title>
        <authorList>
            <person name="Lai Q."/>
            <person name="Li G."/>
            <person name="Shao Z."/>
        </authorList>
    </citation>
    <scope>NUCLEOTIDE SEQUENCE [LARGE SCALE GENOMIC DNA]</scope>
    <source>
        <strain evidence="8 9">LMG 25204</strain>
    </source>
</reference>
<feature type="transmembrane region" description="Helical" evidence="7">
    <location>
        <begin position="46"/>
        <end position="64"/>
    </location>
</feature>
<keyword evidence="6 7" id="KW-0472">Membrane</keyword>
<dbReference type="PATRIC" id="fig|1449351.3.peg.1470"/>
<feature type="transmembrane region" description="Helical" evidence="7">
    <location>
        <begin position="173"/>
        <end position="201"/>
    </location>
</feature>
<dbReference type="GO" id="GO:0006605">
    <property type="term" value="P:protein targeting"/>
    <property type="evidence" value="ECO:0007669"/>
    <property type="project" value="InterPro"/>
</dbReference>
<name>X7FA55_9RHOB</name>
<dbReference type="Proteomes" id="UP000023430">
    <property type="component" value="Unassembled WGS sequence"/>
</dbReference>
<keyword evidence="4 7" id="KW-0812">Transmembrane</keyword>
<accession>X7FA55</accession>
<keyword evidence="8" id="KW-0966">Cell projection</keyword>
<gene>
    <name evidence="8" type="ORF">RISW2_22645</name>
</gene>
<evidence type="ECO:0000313" key="8">
    <source>
        <dbReference type="EMBL" id="ETX29685.1"/>
    </source>
</evidence>
<sequence length="257" mass="26084">MTALAELSGLAGDWLWGSFAVFLRAAGAFALMPAFGEQVVPARIRLGLALAVTAICAPAVLATLDLPAPDLALLVRLVLAETLSGLLIGAVLRLFVMALQIAGSIAAQATSLAQLLGGAAGEPLPTLGHVLTISALALLTLAGFHVQIAEALVLSYGVLPFGAFPGGAEVSPWGVAAVAQAFALGFTLAAPFLLVSTLYNLTLGVINKAMPQLMVAFVGAPLITFGAVAILMLCTPLMLSVWHAAILSALARPFGAP</sequence>
<organism evidence="8 9">
    <name type="scientific">Roseivivax isoporae LMG 25204</name>
    <dbReference type="NCBI Taxonomy" id="1449351"/>
    <lineage>
        <taxon>Bacteria</taxon>
        <taxon>Pseudomonadati</taxon>
        <taxon>Pseudomonadota</taxon>
        <taxon>Alphaproteobacteria</taxon>
        <taxon>Rhodobacterales</taxon>
        <taxon>Roseobacteraceae</taxon>
        <taxon>Roseivivax</taxon>
    </lineage>
</organism>